<dbReference type="Pfam" id="PF08281">
    <property type="entry name" value="Sigma70_r4_2"/>
    <property type="match status" value="1"/>
</dbReference>
<dbReference type="InterPro" id="IPR039425">
    <property type="entry name" value="RNA_pol_sigma-70-like"/>
</dbReference>
<feature type="domain" description="RNA polymerase sigma factor 70 region 4 type 2" evidence="7">
    <location>
        <begin position="95"/>
        <end position="146"/>
    </location>
</feature>
<evidence type="ECO:0000256" key="5">
    <source>
        <dbReference type="SAM" id="Coils"/>
    </source>
</evidence>
<dbReference type="InterPro" id="IPR013325">
    <property type="entry name" value="RNA_pol_sigma_r2"/>
</dbReference>
<dbReference type="Pfam" id="PF04542">
    <property type="entry name" value="Sigma70_r2"/>
    <property type="match status" value="1"/>
</dbReference>
<gene>
    <name evidence="8" type="ORF">FHG64_02930</name>
</gene>
<dbReference type="InterPro" id="IPR013324">
    <property type="entry name" value="RNA_pol_sigma_r3/r4-like"/>
</dbReference>
<feature type="coiled-coil region" evidence="5">
    <location>
        <begin position="125"/>
        <end position="152"/>
    </location>
</feature>
<dbReference type="EMBL" id="CP040812">
    <property type="protein sequence ID" value="QCY68425.1"/>
    <property type="molecule type" value="Genomic_DNA"/>
</dbReference>
<dbReference type="RefSeq" id="WP_139065000.1">
    <property type="nucleotide sequence ID" value="NZ_CP040812.1"/>
</dbReference>
<evidence type="ECO:0000256" key="4">
    <source>
        <dbReference type="ARBA" id="ARBA00023163"/>
    </source>
</evidence>
<dbReference type="GO" id="GO:0016987">
    <property type="term" value="F:sigma factor activity"/>
    <property type="evidence" value="ECO:0007669"/>
    <property type="project" value="UniProtKB-KW"/>
</dbReference>
<evidence type="ECO:0000256" key="3">
    <source>
        <dbReference type="ARBA" id="ARBA00023082"/>
    </source>
</evidence>
<proteinExistence type="inferred from homology"/>
<keyword evidence="2" id="KW-0805">Transcription regulation</keyword>
<dbReference type="GO" id="GO:0003677">
    <property type="term" value="F:DNA binding"/>
    <property type="evidence" value="ECO:0007669"/>
    <property type="project" value="InterPro"/>
</dbReference>
<dbReference type="NCBIfam" id="TIGR02937">
    <property type="entry name" value="sigma70-ECF"/>
    <property type="match status" value="1"/>
</dbReference>
<dbReference type="Proteomes" id="UP000309016">
    <property type="component" value="Chromosome"/>
</dbReference>
<accession>A0A5B7WZL3</accession>
<reference evidence="8 9" key="1">
    <citation type="submission" date="2019-06" db="EMBL/GenBank/DDBJ databases">
        <title>Complete genome sequence of Antarcticibacterium flavum KCTC 52984T from an Antarctic marine sediment.</title>
        <authorList>
            <person name="Lee Y.M."/>
            <person name="Shin S.C."/>
        </authorList>
    </citation>
    <scope>NUCLEOTIDE SEQUENCE [LARGE SCALE GENOMIC DNA]</scope>
    <source>
        <strain evidence="8 9">KCTC 52984</strain>
    </source>
</reference>
<keyword evidence="9" id="KW-1185">Reference proteome</keyword>
<dbReference type="SUPFAM" id="SSF88659">
    <property type="entry name" value="Sigma3 and sigma4 domains of RNA polymerase sigma factors"/>
    <property type="match status" value="1"/>
</dbReference>
<dbReference type="InterPro" id="IPR014284">
    <property type="entry name" value="RNA_pol_sigma-70_dom"/>
</dbReference>
<dbReference type="Gene3D" id="1.10.1740.10">
    <property type="match status" value="1"/>
</dbReference>
<dbReference type="GO" id="GO:0006352">
    <property type="term" value="P:DNA-templated transcription initiation"/>
    <property type="evidence" value="ECO:0007669"/>
    <property type="project" value="InterPro"/>
</dbReference>
<comment type="similarity">
    <text evidence="1">Belongs to the sigma-70 factor family. ECF subfamily.</text>
</comment>
<dbReference type="SUPFAM" id="SSF88946">
    <property type="entry name" value="Sigma2 domain of RNA polymerase sigma factors"/>
    <property type="match status" value="1"/>
</dbReference>
<evidence type="ECO:0000259" key="6">
    <source>
        <dbReference type="Pfam" id="PF04542"/>
    </source>
</evidence>
<keyword evidence="5" id="KW-0175">Coiled coil</keyword>
<evidence type="ECO:0000256" key="2">
    <source>
        <dbReference type="ARBA" id="ARBA00023015"/>
    </source>
</evidence>
<dbReference type="PANTHER" id="PTHR43133">
    <property type="entry name" value="RNA POLYMERASE ECF-TYPE SIGMA FACTO"/>
    <property type="match status" value="1"/>
</dbReference>
<dbReference type="AlphaFoldDB" id="A0A5B7WZL3"/>
<dbReference type="InterPro" id="IPR013249">
    <property type="entry name" value="RNA_pol_sigma70_r4_t2"/>
</dbReference>
<name>A0A5B7WZL3_9FLAO</name>
<protein>
    <submittedName>
        <fullName evidence="8">Sigma-70 family RNA polymerase sigma factor</fullName>
    </submittedName>
</protein>
<sequence>MEETQKIWDTYKDELYFFILKRVKEPGDAGDIFQNTFLKIHRNLERLKDHSKIRAWAYSIARNEIANFFDKESLYVEKTGIKHPGETEIYEEVCCFDRFINELPGIYKEAIELVYICGKKQQEAADTLEISLANLKARVRRAKELLKQKFNECCKYEIDEHGDLVGESNCAKCE</sequence>
<dbReference type="Gene3D" id="1.10.10.10">
    <property type="entry name" value="Winged helix-like DNA-binding domain superfamily/Winged helix DNA-binding domain"/>
    <property type="match status" value="1"/>
</dbReference>
<dbReference type="PANTHER" id="PTHR43133:SF62">
    <property type="entry name" value="RNA POLYMERASE SIGMA FACTOR SIGZ"/>
    <property type="match status" value="1"/>
</dbReference>
<evidence type="ECO:0000313" key="9">
    <source>
        <dbReference type="Proteomes" id="UP000309016"/>
    </source>
</evidence>
<dbReference type="InterPro" id="IPR036388">
    <property type="entry name" value="WH-like_DNA-bd_sf"/>
</dbReference>
<dbReference type="InterPro" id="IPR007627">
    <property type="entry name" value="RNA_pol_sigma70_r2"/>
</dbReference>
<evidence type="ECO:0000256" key="1">
    <source>
        <dbReference type="ARBA" id="ARBA00010641"/>
    </source>
</evidence>
<feature type="domain" description="RNA polymerase sigma-70 region 2" evidence="6">
    <location>
        <begin position="9"/>
        <end position="72"/>
    </location>
</feature>
<keyword evidence="3" id="KW-0731">Sigma factor</keyword>
<organism evidence="8 9">
    <name type="scientific">Antarcticibacterium flavum</name>
    <dbReference type="NCBI Taxonomy" id="2058175"/>
    <lineage>
        <taxon>Bacteria</taxon>
        <taxon>Pseudomonadati</taxon>
        <taxon>Bacteroidota</taxon>
        <taxon>Flavobacteriia</taxon>
        <taxon>Flavobacteriales</taxon>
        <taxon>Flavobacteriaceae</taxon>
        <taxon>Antarcticibacterium</taxon>
    </lineage>
</organism>
<evidence type="ECO:0000259" key="7">
    <source>
        <dbReference type="Pfam" id="PF08281"/>
    </source>
</evidence>
<keyword evidence="4" id="KW-0804">Transcription</keyword>
<evidence type="ECO:0000313" key="8">
    <source>
        <dbReference type="EMBL" id="QCY68425.1"/>
    </source>
</evidence>
<dbReference type="OrthoDB" id="9795666at2"/>
<dbReference type="KEGG" id="afla:FHG64_02930"/>